<protein>
    <recommendedName>
        <fullName evidence="3">GPI inositol-deacylase</fullName>
    </recommendedName>
</protein>
<reference evidence="1 2" key="1">
    <citation type="journal article" date="2024" name="Science">
        <title>Giant polyketide synthase enzymes in the biosynthesis of giant marine polyether toxins.</title>
        <authorList>
            <person name="Fallon T.R."/>
            <person name="Shende V.V."/>
            <person name="Wierzbicki I.H."/>
            <person name="Pendleton A.L."/>
            <person name="Watervoot N.F."/>
            <person name="Auber R.P."/>
            <person name="Gonzalez D.J."/>
            <person name="Wisecaver J.H."/>
            <person name="Moore B.S."/>
        </authorList>
    </citation>
    <scope>NUCLEOTIDE SEQUENCE [LARGE SCALE GENOMIC DNA]</scope>
    <source>
        <strain evidence="1 2">12B1</strain>
    </source>
</reference>
<dbReference type="Pfam" id="PF02089">
    <property type="entry name" value="Palm_thioest"/>
    <property type="match status" value="1"/>
</dbReference>
<evidence type="ECO:0000313" key="2">
    <source>
        <dbReference type="Proteomes" id="UP001515480"/>
    </source>
</evidence>
<gene>
    <name evidence="1" type="ORF">AB1Y20_014624</name>
</gene>
<name>A0AB34IE00_PRYPA</name>
<dbReference type="EMBL" id="JBGBPQ010000030">
    <property type="protein sequence ID" value="KAL1495987.1"/>
    <property type="molecule type" value="Genomic_DNA"/>
</dbReference>
<keyword evidence="2" id="KW-1185">Reference proteome</keyword>
<dbReference type="Gene3D" id="3.40.50.1820">
    <property type="entry name" value="alpha/beta hydrolase"/>
    <property type="match status" value="1"/>
</dbReference>
<proteinExistence type="predicted"/>
<evidence type="ECO:0000313" key="1">
    <source>
        <dbReference type="EMBL" id="KAL1495987.1"/>
    </source>
</evidence>
<evidence type="ECO:0008006" key="3">
    <source>
        <dbReference type="Google" id="ProtNLM"/>
    </source>
</evidence>
<comment type="caution">
    <text evidence="1">The sequence shown here is derived from an EMBL/GenBank/DDBJ whole genome shotgun (WGS) entry which is preliminary data.</text>
</comment>
<dbReference type="AlphaFoldDB" id="A0AB34IE00"/>
<dbReference type="InterPro" id="IPR029058">
    <property type="entry name" value="AB_hydrolase_fold"/>
</dbReference>
<accession>A0AB34IE00</accession>
<sequence length="273" mass="29992">MAVVLAHGLLGLGARSAAKALDASYFHRIEEYLRRRHGLRVLATDVDGIAHSSVRGAQLLRQIREWPERRPAERVSVIAHSQGGLDARWALSRLGGAELVHTLLTLSAPHRGSALCSRLALPLVQNSPAAARAMMESLAVPVEAARFLSPEVMDGFNHECPDSPEVKYYSLGGARRRYTEYWAPFAVLAPLLNRFDPGPNDGLVTASSSEWGEYLGTLNCDHVDQINFPMKVMHRTPMEPLWDYLARAATAEPGVAAPAELLFDPQLWQKDAA</sequence>
<organism evidence="1 2">
    <name type="scientific">Prymnesium parvum</name>
    <name type="common">Toxic golden alga</name>
    <dbReference type="NCBI Taxonomy" id="97485"/>
    <lineage>
        <taxon>Eukaryota</taxon>
        <taxon>Haptista</taxon>
        <taxon>Haptophyta</taxon>
        <taxon>Prymnesiophyceae</taxon>
        <taxon>Prymnesiales</taxon>
        <taxon>Prymnesiaceae</taxon>
        <taxon>Prymnesium</taxon>
    </lineage>
</organism>
<dbReference type="Proteomes" id="UP001515480">
    <property type="component" value="Unassembled WGS sequence"/>
</dbReference>
<dbReference type="SUPFAM" id="SSF53474">
    <property type="entry name" value="alpha/beta-Hydrolases"/>
    <property type="match status" value="1"/>
</dbReference>